<organism evidence="6 7">
    <name type="scientific">Ventrimonas faecis</name>
    <dbReference type="NCBI Taxonomy" id="3133170"/>
    <lineage>
        <taxon>Bacteria</taxon>
        <taxon>Bacillati</taxon>
        <taxon>Bacillota</taxon>
        <taxon>Clostridia</taxon>
        <taxon>Lachnospirales</taxon>
        <taxon>Lachnospiraceae</taxon>
        <taxon>Ventrimonas</taxon>
    </lineage>
</organism>
<keyword evidence="5" id="KW-0804">Transcription</keyword>
<evidence type="ECO:0000256" key="4">
    <source>
        <dbReference type="ARBA" id="ARBA00023125"/>
    </source>
</evidence>
<keyword evidence="2" id="KW-0805">Transcription regulation</keyword>
<evidence type="ECO:0000256" key="3">
    <source>
        <dbReference type="ARBA" id="ARBA00023082"/>
    </source>
</evidence>
<evidence type="ECO:0000256" key="5">
    <source>
        <dbReference type="ARBA" id="ARBA00023163"/>
    </source>
</evidence>
<comment type="caution">
    <text evidence="6">The sequence shown here is derived from an EMBL/GenBank/DDBJ whole genome shotgun (WGS) entry which is preliminary data.</text>
</comment>
<dbReference type="PANTHER" id="PTHR43133:SF8">
    <property type="entry name" value="RNA POLYMERASE SIGMA FACTOR HI_1459-RELATED"/>
    <property type="match status" value="1"/>
</dbReference>
<dbReference type="InterPro" id="IPR014284">
    <property type="entry name" value="RNA_pol_sigma-70_dom"/>
</dbReference>
<keyword evidence="7" id="KW-1185">Reference proteome</keyword>
<accession>A0ABV1HJK5</accession>
<evidence type="ECO:0000313" key="6">
    <source>
        <dbReference type="EMBL" id="MEQ2562489.1"/>
    </source>
</evidence>
<dbReference type="Gene3D" id="1.10.1740.10">
    <property type="match status" value="1"/>
</dbReference>
<dbReference type="SUPFAM" id="SSF88946">
    <property type="entry name" value="Sigma2 domain of RNA polymerase sigma factors"/>
    <property type="match status" value="1"/>
</dbReference>
<name>A0ABV1HJK5_9FIRM</name>
<keyword evidence="3" id="KW-0731">Sigma factor</keyword>
<evidence type="ECO:0000313" key="7">
    <source>
        <dbReference type="Proteomes" id="UP001437460"/>
    </source>
</evidence>
<dbReference type="InterPro" id="IPR036388">
    <property type="entry name" value="WH-like_DNA-bd_sf"/>
</dbReference>
<dbReference type="Gene3D" id="1.10.10.10">
    <property type="entry name" value="Winged helix-like DNA-binding domain superfamily/Winged helix DNA-binding domain"/>
    <property type="match status" value="1"/>
</dbReference>
<dbReference type="Proteomes" id="UP001437460">
    <property type="component" value="Unassembled WGS sequence"/>
</dbReference>
<dbReference type="InterPro" id="IPR039425">
    <property type="entry name" value="RNA_pol_sigma-70-like"/>
</dbReference>
<dbReference type="InterPro" id="IPR013324">
    <property type="entry name" value="RNA_pol_sigma_r3/r4-like"/>
</dbReference>
<dbReference type="EMBL" id="JBBMFJ010000006">
    <property type="protein sequence ID" value="MEQ2562489.1"/>
    <property type="molecule type" value="Genomic_DNA"/>
</dbReference>
<dbReference type="PANTHER" id="PTHR43133">
    <property type="entry name" value="RNA POLYMERASE ECF-TYPE SIGMA FACTO"/>
    <property type="match status" value="1"/>
</dbReference>
<evidence type="ECO:0000256" key="2">
    <source>
        <dbReference type="ARBA" id="ARBA00023015"/>
    </source>
</evidence>
<dbReference type="NCBIfam" id="TIGR02937">
    <property type="entry name" value="sigma70-ECF"/>
    <property type="match status" value="1"/>
</dbReference>
<keyword evidence="4" id="KW-0238">DNA-binding</keyword>
<dbReference type="SUPFAM" id="SSF88659">
    <property type="entry name" value="Sigma3 and sigma4 domains of RNA polymerase sigma factors"/>
    <property type="match status" value="1"/>
</dbReference>
<proteinExistence type="inferred from homology"/>
<comment type="similarity">
    <text evidence="1">Belongs to the sigma-70 factor family. ECF subfamily.</text>
</comment>
<evidence type="ECO:0000256" key="1">
    <source>
        <dbReference type="ARBA" id="ARBA00010641"/>
    </source>
</evidence>
<dbReference type="RefSeq" id="WP_349228787.1">
    <property type="nucleotide sequence ID" value="NZ_JBBMFJ010000006.1"/>
</dbReference>
<gene>
    <name evidence="6" type="ORF">WMO41_04825</name>
</gene>
<reference evidence="6 7" key="1">
    <citation type="submission" date="2024-03" db="EMBL/GenBank/DDBJ databases">
        <title>Human intestinal bacterial collection.</title>
        <authorList>
            <person name="Pauvert C."/>
            <person name="Hitch T.C.A."/>
            <person name="Clavel T."/>
        </authorList>
    </citation>
    <scope>NUCLEOTIDE SEQUENCE [LARGE SCALE GENOMIC DNA]</scope>
    <source>
        <strain evidence="6 7">CLA-AP-H27</strain>
    </source>
</reference>
<dbReference type="InterPro" id="IPR013325">
    <property type="entry name" value="RNA_pol_sigma_r2"/>
</dbReference>
<sequence length="188" mass="22410">MDLGEFYEKHKQYYYRKLSRNISGMGLAFHAEDIIHDVVVNMIADEKQRTKFEGLTEQEAKAYFASCLRHRLIDVVRREKRRRAYLEMQKRYEKRLETESSSAETIVVEQLDFENNLTGTFALLSTEEQELLRQVFVQKLPYREIAKRSRLRESAIAMRVMRLRRKILKICLERGILCEKPEGNLSWT</sequence>
<protein>
    <submittedName>
        <fullName evidence="6">RNA polymerase sigma factor</fullName>
    </submittedName>
</protein>